<keyword evidence="2" id="KW-0677">Repeat</keyword>
<evidence type="ECO:0000256" key="2">
    <source>
        <dbReference type="ARBA" id="ARBA00022737"/>
    </source>
</evidence>
<keyword evidence="1" id="KW-0479">Metal-binding</keyword>
<keyword evidence="8" id="KW-1185">Reference proteome</keyword>
<dbReference type="SUPFAM" id="SSF57667">
    <property type="entry name" value="beta-beta-alpha zinc fingers"/>
    <property type="match status" value="3"/>
</dbReference>
<evidence type="ECO:0000256" key="4">
    <source>
        <dbReference type="ARBA" id="ARBA00022833"/>
    </source>
</evidence>
<dbReference type="PROSITE" id="PS50157">
    <property type="entry name" value="ZINC_FINGER_C2H2_2"/>
    <property type="match status" value="5"/>
</dbReference>
<dbReference type="FunFam" id="3.30.160.60:FF:000688">
    <property type="entry name" value="zinc finger protein 197 isoform X1"/>
    <property type="match status" value="1"/>
</dbReference>
<dbReference type="InterPro" id="IPR013087">
    <property type="entry name" value="Znf_C2H2_type"/>
</dbReference>
<reference evidence="7 8" key="1">
    <citation type="submission" date="2019-07" db="EMBL/GenBank/DDBJ databases">
        <title>Draft genome assembly of a fouling barnacle, Amphibalanus amphitrite (Darwin, 1854): The first reference genome for Thecostraca.</title>
        <authorList>
            <person name="Kim W."/>
        </authorList>
    </citation>
    <scope>NUCLEOTIDE SEQUENCE [LARGE SCALE GENOMIC DNA]</scope>
    <source>
        <strain evidence="7">SNU_AA5</strain>
        <tissue evidence="7">Soma without cirri and trophi</tissue>
    </source>
</reference>
<comment type="caution">
    <text evidence="7">The sequence shown here is derived from an EMBL/GenBank/DDBJ whole genome shotgun (WGS) entry which is preliminary data.</text>
</comment>
<dbReference type="GO" id="GO:0000977">
    <property type="term" value="F:RNA polymerase II transcription regulatory region sequence-specific DNA binding"/>
    <property type="evidence" value="ECO:0007669"/>
    <property type="project" value="TreeGrafter"/>
</dbReference>
<feature type="domain" description="C2H2-type" evidence="6">
    <location>
        <begin position="115"/>
        <end position="142"/>
    </location>
</feature>
<dbReference type="Gene3D" id="3.30.160.60">
    <property type="entry name" value="Classic Zinc Finger"/>
    <property type="match status" value="4"/>
</dbReference>
<keyword evidence="4" id="KW-0862">Zinc</keyword>
<evidence type="ECO:0000256" key="3">
    <source>
        <dbReference type="ARBA" id="ARBA00022771"/>
    </source>
</evidence>
<name>A0A6A4VMF3_AMPAM</name>
<evidence type="ECO:0000256" key="5">
    <source>
        <dbReference type="PROSITE-ProRule" id="PRU00042"/>
    </source>
</evidence>
<feature type="domain" description="C2H2-type" evidence="6">
    <location>
        <begin position="59"/>
        <end position="86"/>
    </location>
</feature>
<accession>A0A6A4VMF3</accession>
<dbReference type="EMBL" id="VIIS01001879">
    <property type="protein sequence ID" value="KAF0291458.1"/>
    <property type="molecule type" value="Genomic_DNA"/>
</dbReference>
<dbReference type="PROSITE" id="PS00028">
    <property type="entry name" value="ZINC_FINGER_C2H2_1"/>
    <property type="match status" value="5"/>
</dbReference>
<feature type="domain" description="C2H2-type" evidence="6">
    <location>
        <begin position="30"/>
        <end position="53"/>
    </location>
</feature>
<evidence type="ECO:0000259" key="6">
    <source>
        <dbReference type="PROSITE" id="PS50157"/>
    </source>
</evidence>
<gene>
    <name evidence="7" type="primary">ZG5</name>
    <name evidence="7" type="ORF">FJT64_010419</name>
</gene>
<evidence type="ECO:0000313" key="8">
    <source>
        <dbReference type="Proteomes" id="UP000440578"/>
    </source>
</evidence>
<evidence type="ECO:0000313" key="7">
    <source>
        <dbReference type="EMBL" id="KAF0291458.1"/>
    </source>
</evidence>
<keyword evidence="3 5" id="KW-0863">Zinc-finger</keyword>
<organism evidence="7 8">
    <name type="scientific">Amphibalanus amphitrite</name>
    <name type="common">Striped barnacle</name>
    <name type="synonym">Balanus amphitrite</name>
    <dbReference type="NCBI Taxonomy" id="1232801"/>
    <lineage>
        <taxon>Eukaryota</taxon>
        <taxon>Metazoa</taxon>
        <taxon>Ecdysozoa</taxon>
        <taxon>Arthropoda</taxon>
        <taxon>Crustacea</taxon>
        <taxon>Multicrustacea</taxon>
        <taxon>Cirripedia</taxon>
        <taxon>Thoracica</taxon>
        <taxon>Thoracicalcarea</taxon>
        <taxon>Balanomorpha</taxon>
        <taxon>Balanoidea</taxon>
        <taxon>Balanidae</taxon>
        <taxon>Amphibalaninae</taxon>
        <taxon>Amphibalanus</taxon>
    </lineage>
</organism>
<protein>
    <submittedName>
        <fullName evidence="7">Gastrula zinc finger protein 5-1</fullName>
    </submittedName>
</protein>
<dbReference type="PANTHER" id="PTHR24409">
    <property type="entry name" value="ZINC FINGER PROTEIN 142"/>
    <property type="match status" value="1"/>
</dbReference>
<proteinExistence type="predicted"/>
<dbReference type="Pfam" id="PF00096">
    <property type="entry name" value="zf-C2H2"/>
    <property type="match status" value="3"/>
</dbReference>
<dbReference type="InterPro" id="IPR036236">
    <property type="entry name" value="Znf_C2H2_sf"/>
</dbReference>
<feature type="domain" description="C2H2-type" evidence="6">
    <location>
        <begin position="143"/>
        <end position="166"/>
    </location>
</feature>
<dbReference type="GO" id="GO:0005634">
    <property type="term" value="C:nucleus"/>
    <property type="evidence" value="ECO:0007669"/>
    <property type="project" value="TreeGrafter"/>
</dbReference>
<feature type="domain" description="C2H2-type" evidence="6">
    <location>
        <begin position="87"/>
        <end position="114"/>
    </location>
</feature>
<dbReference type="GO" id="GO:0008270">
    <property type="term" value="F:zinc ion binding"/>
    <property type="evidence" value="ECO:0007669"/>
    <property type="project" value="UniProtKB-KW"/>
</dbReference>
<dbReference type="PANTHER" id="PTHR24409:SF295">
    <property type="entry name" value="AZ2-RELATED"/>
    <property type="match status" value="1"/>
</dbReference>
<dbReference type="GO" id="GO:0000981">
    <property type="term" value="F:DNA-binding transcription factor activity, RNA polymerase II-specific"/>
    <property type="evidence" value="ECO:0007669"/>
    <property type="project" value="TreeGrafter"/>
</dbReference>
<dbReference type="AlphaFoldDB" id="A0A6A4VMF3"/>
<evidence type="ECO:0000256" key="1">
    <source>
        <dbReference type="ARBA" id="ARBA00022723"/>
    </source>
</evidence>
<dbReference type="OrthoDB" id="6330646at2759"/>
<dbReference type="Proteomes" id="UP000440578">
    <property type="component" value="Unassembled WGS sequence"/>
</dbReference>
<dbReference type="FunFam" id="3.30.160.60:FF:000446">
    <property type="entry name" value="Zinc finger protein"/>
    <property type="match status" value="2"/>
</dbReference>
<dbReference type="SMART" id="SM00355">
    <property type="entry name" value="ZnF_C2H2"/>
    <property type="match status" value="5"/>
</dbReference>
<sequence>MLYCLMEQGEGTTACRSAADAERANAEGSLACSACPQRFTSAAQRRRHQRQAHPLLLIHTCRHCGKRFPSPSKLRIHEDSHEGARPHACEVCGRRYLSAQKLHVHARSHTGERPFVCHMCGRTFASAAYLSQHELTHTGRRPHQCRVCGKQFTQRGTMTKHVRNVHGTLVGQRTDVGAAQGISDEEPNQVSQPGAASYELRLPRTTATTNYELRLRLPKERDVSTATRDRLLELFRMGYSAEQARDELISALQEEAGDDFYRVAADRAHCPDVGYCHRLYRTKFKKVFGELSGEKMLDGLRCLVEQYDGTSGGRAALEVDDHRHEMPFTGISRNVL</sequence>